<accession>A0A853DBC0</accession>
<dbReference type="GO" id="GO:0005886">
    <property type="term" value="C:plasma membrane"/>
    <property type="evidence" value="ECO:0007669"/>
    <property type="project" value="TreeGrafter"/>
</dbReference>
<dbReference type="Pfam" id="PF05949">
    <property type="entry name" value="DUF881"/>
    <property type="match status" value="1"/>
</dbReference>
<name>A0A853DBC0_9MICO</name>
<keyword evidence="3" id="KW-1133">Transmembrane helix</keyword>
<gene>
    <name evidence="4" type="ORF">HNR15_001545</name>
</gene>
<dbReference type="PANTHER" id="PTHR37313">
    <property type="entry name" value="UPF0749 PROTEIN RV1825"/>
    <property type="match status" value="1"/>
</dbReference>
<dbReference type="RefSeq" id="WP_179480564.1">
    <property type="nucleotide sequence ID" value="NZ_JACCFW010000001.1"/>
</dbReference>
<comment type="similarity">
    <text evidence="1">Belongs to the UPF0749 family.</text>
</comment>
<protein>
    <submittedName>
        <fullName evidence="4">Uncharacterized protein YlxW (UPF0749 family)</fullName>
    </submittedName>
</protein>
<organism evidence="4 5">
    <name type="scientific">Allobranchiibius huperziae</name>
    <dbReference type="NCBI Taxonomy" id="1874116"/>
    <lineage>
        <taxon>Bacteria</taxon>
        <taxon>Bacillati</taxon>
        <taxon>Actinomycetota</taxon>
        <taxon>Actinomycetes</taxon>
        <taxon>Micrococcales</taxon>
        <taxon>Dermacoccaceae</taxon>
        <taxon>Allobranchiibius</taxon>
    </lineage>
</organism>
<evidence type="ECO:0000256" key="3">
    <source>
        <dbReference type="SAM" id="Phobius"/>
    </source>
</evidence>
<comment type="caution">
    <text evidence="4">The sequence shown here is derived from an EMBL/GenBank/DDBJ whole genome shotgun (WGS) entry which is preliminary data.</text>
</comment>
<evidence type="ECO:0000256" key="2">
    <source>
        <dbReference type="SAM" id="MobiDB-lite"/>
    </source>
</evidence>
<sequence>MSGATDRAQAPPRDPAASMSLITELMKNPLDPAYRQEADRRAAAGGSREAASSGHRSPILIAVVILLGFALATAVSALRVPRTHQDRQRASLISRIHQEQGDIAASSRQITGLRGEISTLQNKALARNNGASTAAQLNALGASTGLVAVHGSGVVLSVDNAPSGSAGAGVDPRHQQGSDTTSAEGQVASADLQLVVDGMWQGGAEAIAINGQRLTAQSAIRSAGEAILVNFQPLQPPYVVSAIGPPSLRTAFDDSEGGVYLHGLATGYGIRTSLRSDSSLKLPAAVVADLRYAKAAQ</sequence>
<evidence type="ECO:0000313" key="5">
    <source>
        <dbReference type="Proteomes" id="UP000571817"/>
    </source>
</evidence>
<keyword evidence="5" id="KW-1185">Reference proteome</keyword>
<keyword evidence="3" id="KW-0472">Membrane</keyword>
<reference evidence="4 5" key="1">
    <citation type="submission" date="2020-07" db="EMBL/GenBank/DDBJ databases">
        <title>Sequencing the genomes of 1000 actinobacteria strains.</title>
        <authorList>
            <person name="Klenk H.-P."/>
        </authorList>
    </citation>
    <scope>NUCLEOTIDE SEQUENCE [LARGE SCALE GENOMIC DNA]</scope>
    <source>
        <strain evidence="4 5">DSM 29531</strain>
    </source>
</reference>
<dbReference type="PANTHER" id="PTHR37313:SF1">
    <property type="entry name" value="UPF0749 PROTEIN RV1823"/>
    <property type="match status" value="1"/>
</dbReference>
<feature type="transmembrane region" description="Helical" evidence="3">
    <location>
        <begin position="59"/>
        <end position="80"/>
    </location>
</feature>
<evidence type="ECO:0000313" key="4">
    <source>
        <dbReference type="EMBL" id="NYJ74582.1"/>
    </source>
</evidence>
<dbReference type="AlphaFoldDB" id="A0A853DBC0"/>
<keyword evidence="3" id="KW-0812">Transmembrane</keyword>
<evidence type="ECO:0000256" key="1">
    <source>
        <dbReference type="ARBA" id="ARBA00009108"/>
    </source>
</evidence>
<dbReference type="InterPro" id="IPR010273">
    <property type="entry name" value="DUF881"/>
</dbReference>
<dbReference type="EMBL" id="JACCFW010000001">
    <property type="protein sequence ID" value="NYJ74582.1"/>
    <property type="molecule type" value="Genomic_DNA"/>
</dbReference>
<feature type="region of interest" description="Disordered" evidence="2">
    <location>
        <begin position="163"/>
        <end position="184"/>
    </location>
</feature>
<dbReference type="Gene3D" id="3.30.70.1880">
    <property type="entry name" value="Protein of unknown function DUF881"/>
    <property type="match status" value="1"/>
</dbReference>
<proteinExistence type="inferred from homology"/>
<dbReference type="Proteomes" id="UP000571817">
    <property type="component" value="Unassembled WGS sequence"/>
</dbReference>